<dbReference type="Gene3D" id="3.30.590.20">
    <property type="match status" value="1"/>
</dbReference>
<gene>
    <name evidence="1" type="ORF">SAMN04487948_10159</name>
</gene>
<organism evidence="1 2">
    <name type="scientific">Halogranum amylolyticum</name>
    <dbReference type="NCBI Taxonomy" id="660520"/>
    <lineage>
        <taxon>Archaea</taxon>
        <taxon>Methanobacteriati</taxon>
        <taxon>Methanobacteriota</taxon>
        <taxon>Stenosarchaea group</taxon>
        <taxon>Halobacteria</taxon>
        <taxon>Halobacteriales</taxon>
        <taxon>Haloferacaceae</taxon>
    </lineage>
</organism>
<sequence>MDWVDTVRRTRKAAIHDEFDRRVSSQAASLREALAAGNFDGEFTLGLELEGYAVDTDGRLVTIPDAVFETGCQRELGQHNAEVNTPATTFDPAGITEQARSLNERVGILRDELADYDYRFVTDGMWTLGPPQGALAYLTAAHEVAGQQIPSNLSSAARYYALDADITAGGPVELSLPGCQRTFSSILVESLATSMQVHIQPPMGEFAQYFTLAVRTLGPMLALAANAPFLPPSLYTDPAPETVLDAGVELRVAVFESMNVREPGKVRLPADIEHPVDAVDCIVADRRCAPYLREWVEDGPREGFIDDHWEFLHKQGTFWRWVRPVFGPTGPRLEYRVLAAQPSTEGVIAFQALLAGVLHGLVVTDHPLAELPWEVTHDSFYAAARDGFDATLAWVTQAGERTNDPRVIYPELFDIARVGLRDRGFETERINELVGPLEERWATQTSPSVWKREQVRDRLDDGTALSTAIEAMQRAYIERCCVNDPFAEWEATHD</sequence>
<dbReference type="InterPro" id="IPR006336">
    <property type="entry name" value="GCS2"/>
</dbReference>
<dbReference type="InterPro" id="IPR050141">
    <property type="entry name" value="GCL_type2/YbdK_subfam"/>
</dbReference>
<evidence type="ECO:0000313" key="2">
    <source>
        <dbReference type="Proteomes" id="UP000199126"/>
    </source>
</evidence>
<accession>A0A1H8MSN7</accession>
<dbReference type="PANTHER" id="PTHR36510">
    <property type="entry name" value="GLUTAMATE--CYSTEINE LIGASE 2-RELATED"/>
    <property type="match status" value="1"/>
</dbReference>
<proteinExistence type="predicted"/>
<dbReference type="InterPro" id="IPR014746">
    <property type="entry name" value="Gln_synth/guanido_kin_cat_dom"/>
</dbReference>
<dbReference type="OrthoDB" id="194541at2157"/>
<keyword evidence="1" id="KW-0436">Ligase</keyword>
<name>A0A1H8MSN7_9EURY</name>
<dbReference type="PANTHER" id="PTHR36510:SF3">
    <property type="entry name" value="CONSERVED PROTEIN"/>
    <property type="match status" value="1"/>
</dbReference>
<dbReference type="SUPFAM" id="SSF55931">
    <property type="entry name" value="Glutamine synthetase/guanido kinase"/>
    <property type="match status" value="1"/>
</dbReference>
<dbReference type="GO" id="GO:0016879">
    <property type="term" value="F:ligase activity, forming carbon-nitrogen bonds"/>
    <property type="evidence" value="ECO:0007669"/>
    <property type="project" value="TreeGrafter"/>
</dbReference>
<keyword evidence="2" id="KW-1185">Reference proteome</keyword>
<dbReference type="RefSeq" id="WP_089820474.1">
    <property type="nucleotide sequence ID" value="NZ_FODV01000001.1"/>
</dbReference>
<evidence type="ECO:0000313" key="1">
    <source>
        <dbReference type="EMBL" id="SEO20254.1"/>
    </source>
</evidence>
<dbReference type="Pfam" id="PF04107">
    <property type="entry name" value="GCS2"/>
    <property type="match status" value="1"/>
</dbReference>
<dbReference type="Proteomes" id="UP000199126">
    <property type="component" value="Unassembled WGS sequence"/>
</dbReference>
<protein>
    <submittedName>
        <fullName evidence="1">Gamma-glutamyl:cysteine ligase YbdK, ATP-grasp superfamily</fullName>
    </submittedName>
</protein>
<dbReference type="EMBL" id="FODV01000001">
    <property type="protein sequence ID" value="SEO20254.1"/>
    <property type="molecule type" value="Genomic_DNA"/>
</dbReference>
<reference evidence="2" key="1">
    <citation type="submission" date="2016-10" db="EMBL/GenBank/DDBJ databases">
        <authorList>
            <person name="Varghese N."/>
            <person name="Submissions S."/>
        </authorList>
    </citation>
    <scope>NUCLEOTIDE SEQUENCE [LARGE SCALE GENOMIC DNA]</scope>
    <source>
        <strain evidence="2">CGMCC 1.10121</strain>
    </source>
</reference>
<dbReference type="AlphaFoldDB" id="A0A1H8MSN7"/>